<proteinExistence type="predicted"/>
<comment type="caution">
    <text evidence="1">The sequence shown here is derived from an EMBL/GenBank/DDBJ whole genome shotgun (WGS) entry which is preliminary data.</text>
</comment>
<reference evidence="1 2" key="1">
    <citation type="journal article" date="2020" name="Mol. Biol. Evol.">
        <title>Distinct Expression and Methylation Patterns for Genes with Different Fates following a Single Whole-Genome Duplication in Flowering Plants.</title>
        <authorList>
            <person name="Shi T."/>
            <person name="Rahmani R.S."/>
            <person name="Gugger P.F."/>
            <person name="Wang M."/>
            <person name="Li H."/>
            <person name="Zhang Y."/>
            <person name="Li Z."/>
            <person name="Wang Q."/>
            <person name="Van de Peer Y."/>
            <person name="Marchal K."/>
            <person name="Chen J."/>
        </authorList>
    </citation>
    <scope>NUCLEOTIDE SEQUENCE [LARGE SCALE GENOMIC DNA]</scope>
    <source>
        <tissue evidence="1">Leaf</tissue>
    </source>
</reference>
<sequence length="100" mass="11035">MAPDSKPLVEANKALAEAIGSLLTMLIVCNRHGTQIVHHQMQKHAQNFMGAQPQAQQEESVQDAAAPKFYLLLIKSQIHVIWYALILGDLLESGQCEGTR</sequence>
<name>A0A822YCE6_NELNU</name>
<dbReference type="Proteomes" id="UP000607653">
    <property type="component" value="Unassembled WGS sequence"/>
</dbReference>
<evidence type="ECO:0000313" key="1">
    <source>
        <dbReference type="EMBL" id="DAD29191.1"/>
    </source>
</evidence>
<gene>
    <name evidence="1" type="ORF">HUJ06_030659</name>
</gene>
<dbReference type="EMBL" id="DUZY01000002">
    <property type="protein sequence ID" value="DAD29191.1"/>
    <property type="molecule type" value="Genomic_DNA"/>
</dbReference>
<organism evidence="1 2">
    <name type="scientific">Nelumbo nucifera</name>
    <name type="common">Sacred lotus</name>
    <dbReference type="NCBI Taxonomy" id="4432"/>
    <lineage>
        <taxon>Eukaryota</taxon>
        <taxon>Viridiplantae</taxon>
        <taxon>Streptophyta</taxon>
        <taxon>Embryophyta</taxon>
        <taxon>Tracheophyta</taxon>
        <taxon>Spermatophyta</taxon>
        <taxon>Magnoliopsida</taxon>
        <taxon>Proteales</taxon>
        <taxon>Nelumbonaceae</taxon>
        <taxon>Nelumbo</taxon>
    </lineage>
</organism>
<dbReference type="AlphaFoldDB" id="A0A822YCE6"/>
<protein>
    <submittedName>
        <fullName evidence="1">Uncharacterized protein</fullName>
    </submittedName>
</protein>
<keyword evidence="2" id="KW-1185">Reference proteome</keyword>
<accession>A0A822YCE6</accession>
<dbReference type="PANTHER" id="PTHR37393:SF1">
    <property type="entry name" value="AT-RICH INTERACTIVE DOMAIN-CONTAINING PROTEIN 1A-LIKE"/>
    <property type="match status" value="1"/>
</dbReference>
<dbReference type="PANTHER" id="PTHR37393">
    <property type="entry name" value="AT-RICH INTERACTIVE DOMAIN-CONTAINING PROTEIN 1A-LIKE"/>
    <property type="match status" value="1"/>
</dbReference>
<evidence type="ECO:0000313" key="2">
    <source>
        <dbReference type="Proteomes" id="UP000607653"/>
    </source>
</evidence>